<keyword evidence="1" id="KW-1133">Transmembrane helix</keyword>
<dbReference type="OrthoDB" id="598473at2"/>
<feature type="transmembrane region" description="Helical" evidence="1">
    <location>
        <begin position="6"/>
        <end position="29"/>
    </location>
</feature>
<evidence type="ECO:0000313" key="2">
    <source>
        <dbReference type="EMBL" id="AAM72106.1"/>
    </source>
</evidence>
<dbReference type="EMBL" id="AE006470">
    <property type="protein sequence ID" value="AAM72106.1"/>
    <property type="molecule type" value="Genomic_DNA"/>
</dbReference>
<evidence type="ECO:0000256" key="1">
    <source>
        <dbReference type="SAM" id="Phobius"/>
    </source>
</evidence>
<dbReference type="KEGG" id="cte:CT0870"/>
<reference evidence="2 3" key="1">
    <citation type="journal article" date="2002" name="Proc. Natl. Acad. Sci. U.S.A.">
        <title>The complete genome sequence of Chlorobium tepidum TLS, a photosynthetic, anaerobic, green-sulfur bacterium.</title>
        <authorList>
            <person name="Eisen J.A."/>
            <person name="Nelson K.E."/>
            <person name="Paulsen I.T."/>
            <person name="Heidelberg J.F."/>
            <person name="Wu M."/>
            <person name="Dodson R.J."/>
            <person name="Deboy R."/>
            <person name="Gwinn M.L."/>
            <person name="Nelson W.C."/>
            <person name="Haft D.H."/>
            <person name="Hickey E.K."/>
            <person name="Peterson J.D."/>
            <person name="Durkin A.S."/>
            <person name="Kolonay J.L."/>
            <person name="Yang F."/>
            <person name="Holt I."/>
            <person name="Umayam L.A."/>
            <person name="Mason T."/>
            <person name="Brenner M."/>
            <person name="Shea T.P."/>
            <person name="Parksey D."/>
            <person name="Nierman W.C."/>
            <person name="Feldblyum T.V."/>
            <person name="Hansen C.L."/>
            <person name="Craven M.B."/>
            <person name="Radune D."/>
            <person name="Vamathevan J."/>
            <person name="Khouri H."/>
            <person name="White O."/>
            <person name="Gruber T.M."/>
            <person name="Ketchum K.A."/>
            <person name="Venter J.C."/>
            <person name="Tettelin H."/>
            <person name="Bryant D.A."/>
            <person name="Fraser C.M."/>
        </authorList>
    </citation>
    <scope>NUCLEOTIDE SEQUENCE [LARGE SCALE GENOMIC DNA]</scope>
    <source>
        <strain evidence="3">ATCC 49652 / DSM 12025 / NBRC 103806 / TLS</strain>
    </source>
</reference>
<accession>Q8KE22</accession>
<organism evidence="2 3">
    <name type="scientific">Chlorobaculum tepidum (strain ATCC 49652 / DSM 12025 / NBRC 103806 / TLS)</name>
    <name type="common">Chlorobium tepidum</name>
    <dbReference type="NCBI Taxonomy" id="194439"/>
    <lineage>
        <taxon>Bacteria</taxon>
        <taxon>Pseudomonadati</taxon>
        <taxon>Chlorobiota</taxon>
        <taxon>Chlorobiia</taxon>
        <taxon>Chlorobiales</taxon>
        <taxon>Chlorobiaceae</taxon>
        <taxon>Chlorobaculum</taxon>
    </lineage>
</organism>
<keyword evidence="3" id="KW-1185">Reference proteome</keyword>
<dbReference type="HOGENOM" id="CLU_3372839_0_0_10"/>
<keyword evidence="1" id="KW-0472">Membrane</keyword>
<protein>
    <submittedName>
        <fullName evidence="2">Uncharacterized protein</fullName>
    </submittedName>
</protein>
<proteinExistence type="predicted"/>
<gene>
    <name evidence="2" type="ordered locus">CT0870</name>
</gene>
<keyword evidence="1" id="KW-0812">Transmembrane</keyword>
<evidence type="ECO:0000313" key="3">
    <source>
        <dbReference type="Proteomes" id="UP000001007"/>
    </source>
</evidence>
<dbReference type="Proteomes" id="UP000001007">
    <property type="component" value="Chromosome"/>
</dbReference>
<dbReference type="EnsemblBacteria" id="AAM72106">
    <property type="protein sequence ID" value="AAM72106"/>
    <property type="gene ID" value="CT0870"/>
</dbReference>
<dbReference type="STRING" id="194439.CT0870"/>
<sequence length="34" mass="3703">MIGGGSHFFIFAPQWGHSGASVIFMVFLIESKFG</sequence>
<dbReference type="AlphaFoldDB" id="Q8KE22"/>
<name>Q8KE22_CHLTE</name>